<feature type="compositionally biased region" description="Basic residues" evidence="1">
    <location>
        <begin position="42"/>
        <end position="57"/>
    </location>
</feature>
<reference evidence="2" key="1">
    <citation type="journal article" date="2014" name="BMC Genomics">
        <title>Characterizing the developmental transcriptome of the oriental fruit fly, Bactrocera dorsalis (Diptera: Tephritidae) through comparative genomic analysis with Drosophila melanogaster utilizing modENCODE datasets.</title>
        <authorList>
            <person name="Geib S.M."/>
            <person name="Calla B."/>
            <person name="Hall B."/>
            <person name="Hou S."/>
            <person name="Manoukis N.C."/>
        </authorList>
    </citation>
    <scope>NUCLEOTIDE SEQUENCE</scope>
    <source>
        <strain evidence="2">Punador</strain>
    </source>
</reference>
<evidence type="ECO:0000256" key="1">
    <source>
        <dbReference type="SAM" id="MobiDB-lite"/>
    </source>
</evidence>
<organism evidence="2">
    <name type="scientific">Bactrocera dorsalis</name>
    <name type="common">Oriental fruit fly</name>
    <name type="synonym">Dacus dorsalis</name>
    <dbReference type="NCBI Taxonomy" id="27457"/>
    <lineage>
        <taxon>Eukaryota</taxon>
        <taxon>Metazoa</taxon>
        <taxon>Ecdysozoa</taxon>
        <taxon>Arthropoda</taxon>
        <taxon>Hexapoda</taxon>
        <taxon>Insecta</taxon>
        <taxon>Pterygota</taxon>
        <taxon>Neoptera</taxon>
        <taxon>Endopterygota</taxon>
        <taxon>Diptera</taxon>
        <taxon>Brachycera</taxon>
        <taxon>Muscomorpha</taxon>
        <taxon>Tephritoidea</taxon>
        <taxon>Tephritidae</taxon>
        <taxon>Bactrocera</taxon>
        <taxon>Bactrocera</taxon>
    </lineage>
</organism>
<proteinExistence type="predicted"/>
<feature type="region of interest" description="Disordered" evidence="1">
    <location>
        <begin position="228"/>
        <end position="304"/>
    </location>
</feature>
<dbReference type="OrthoDB" id="8064113at2759"/>
<feature type="compositionally biased region" description="Low complexity" evidence="1">
    <location>
        <begin position="14"/>
        <end position="40"/>
    </location>
</feature>
<name>A0A034W148_BACDO</name>
<evidence type="ECO:0000313" key="2">
    <source>
        <dbReference type="EMBL" id="JAC47850.1"/>
    </source>
</evidence>
<sequence>MFLTRMVSGFICSKNSNKNANNSNHQQHQQHGSTQPQGQHAKSPKLRKKSEKGKRSLSKTDSKKSISDLLKTQGKETVERASNSSCCNSNYNNGSSTGNAHKEAPSTSKSTMKPPTKVKSGSWKRSEKQISSYNGISATGKKSKSLRKRSPTWLKFPNTPVKIAEKVTYVSTADSTSVCRPGTLYSDVLFGAGSSCLVKIKTLTPRRTANTAQKKLTKALLKCNGNENEAASASETETDREHFPSLNGGVASASTSAGATTVTPPDGSPQKSNTPLSAAGSPMSTTTTSKSTVTSTTNASKSTLNDPALPLVVTLPKCDDDADVVILSEANGVGGAIENGFNDVSYGNYLEQHFKQMNGTAATEVGPKTMVTNISVAGNDTWEATNLDASTVVQADVALSGCLPQIVTKPFTIDIPQWNFLDADVSTTDFLYQDEHYLKAEKMALSGLKLALGNGSSNPQQAKFKF</sequence>
<dbReference type="AlphaFoldDB" id="A0A034W148"/>
<feature type="compositionally biased region" description="Low complexity" evidence="1">
    <location>
        <begin position="82"/>
        <end position="99"/>
    </location>
</feature>
<accession>A0A034W148</accession>
<feature type="compositionally biased region" description="Low complexity" evidence="1">
    <location>
        <begin position="248"/>
        <end position="263"/>
    </location>
</feature>
<dbReference type="EMBL" id="GAKP01011102">
    <property type="protein sequence ID" value="JAC47850.1"/>
    <property type="molecule type" value="Transcribed_RNA"/>
</dbReference>
<protein>
    <submittedName>
        <fullName evidence="2">Uncharacterized protein</fullName>
    </submittedName>
</protein>
<feature type="compositionally biased region" description="Low complexity" evidence="1">
    <location>
        <begin position="284"/>
        <end position="303"/>
    </location>
</feature>
<feature type="region of interest" description="Disordered" evidence="1">
    <location>
        <begin position="14"/>
        <end position="147"/>
    </location>
</feature>